<sequence>MRSNNAKGELQESKVGWFVASLVHGLKGFFNAVGLACLDQKNPSSVFSRQLLATPSKAIHLELGAVIHNCYL</sequence>
<dbReference type="AlphaFoldDB" id="A0A0E3ZEK3"/>
<dbReference type="KEGG" id="pko:PKOR_03385"/>
<evidence type="ECO:0000313" key="2">
    <source>
        <dbReference type="Proteomes" id="UP000033109"/>
    </source>
</evidence>
<keyword evidence="2" id="KW-1185">Reference proteome</keyword>
<name>A0A0E3ZEK3_9BACT</name>
<dbReference type="PATRIC" id="fig|400092.3.peg.767"/>
<evidence type="ECO:0000313" key="1">
    <source>
        <dbReference type="EMBL" id="AKD02348.1"/>
    </source>
</evidence>
<dbReference type="EMBL" id="CP009621">
    <property type="protein sequence ID" value="AKD02348.1"/>
    <property type="molecule type" value="Genomic_DNA"/>
</dbReference>
<organism evidence="1 2">
    <name type="scientific">Pontibacter korlensis</name>
    <dbReference type="NCBI Taxonomy" id="400092"/>
    <lineage>
        <taxon>Bacteria</taxon>
        <taxon>Pseudomonadati</taxon>
        <taxon>Bacteroidota</taxon>
        <taxon>Cytophagia</taxon>
        <taxon>Cytophagales</taxon>
        <taxon>Hymenobacteraceae</taxon>
        <taxon>Pontibacter</taxon>
    </lineage>
</organism>
<proteinExistence type="predicted"/>
<accession>A0A0E3ZEK3</accession>
<reference evidence="1 2" key="1">
    <citation type="journal article" date="2015" name="Sci. Rep.">
        <title>Unraveling adaptation of Pontibacter korlensis to radiation and infertility in desert through complete genome and comparative transcriptomic analysis.</title>
        <authorList>
            <person name="Dai J."/>
            <person name="Dai W."/>
            <person name="Qiu C."/>
            <person name="Yang Z."/>
            <person name="Zhang Y."/>
            <person name="Zhou M."/>
            <person name="Zhang L."/>
            <person name="Fang C."/>
            <person name="Gao Q."/>
            <person name="Yang Q."/>
            <person name="Li X."/>
            <person name="Wang Z."/>
            <person name="Wang Z."/>
            <person name="Jia Z."/>
            <person name="Chen X."/>
        </authorList>
    </citation>
    <scope>NUCLEOTIDE SEQUENCE [LARGE SCALE GENOMIC DNA]</scope>
    <source>
        <strain evidence="1 2">X14-1T</strain>
    </source>
</reference>
<dbReference type="Proteomes" id="UP000033109">
    <property type="component" value="Chromosome"/>
</dbReference>
<dbReference type="STRING" id="400092.PKOR_03385"/>
<dbReference type="HOGENOM" id="CLU_2718895_0_0_10"/>
<gene>
    <name evidence="1" type="ORF">PKOR_03385</name>
</gene>
<protein>
    <submittedName>
        <fullName evidence="1">Uncharacterized protein</fullName>
    </submittedName>
</protein>